<evidence type="ECO:0000313" key="3">
    <source>
        <dbReference type="Proteomes" id="UP000004263"/>
    </source>
</evidence>
<proteinExistence type="predicted"/>
<feature type="signal peptide" evidence="1">
    <location>
        <begin position="1"/>
        <end position="17"/>
    </location>
</feature>
<protein>
    <submittedName>
        <fullName evidence="2">TPR-repeat-containing protein</fullName>
    </submittedName>
</protein>
<feature type="chain" id="PRO_5004194853" evidence="1">
    <location>
        <begin position="18"/>
        <end position="396"/>
    </location>
</feature>
<dbReference type="STRING" id="207949.RED65_01610"/>
<organism evidence="2 3">
    <name type="scientific">Bermanella marisrubri</name>
    <dbReference type="NCBI Taxonomy" id="207949"/>
    <lineage>
        <taxon>Bacteria</taxon>
        <taxon>Pseudomonadati</taxon>
        <taxon>Pseudomonadota</taxon>
        <taxon>Gammaproteobacteria</taxon>
        <taxon>Oceanospirillales</taxon>
        <taxon>Oceanospirillaceae</taxon>
        <taxon>Bermanella</taxon>
    </lineage>
</organism>
<reference evidence="2 3" key="1">
    <citation type="submission" date="2006-03" db="EMBL/GenBank/DDBJ databases">
        <authorList>
            <person name="Pinhassi J."/>
            <person name="Pedros-Alio C."/>
            <person name="Ferriera S."/>
            <person name="Johnson J."/>
            <person name="Kravitz S."/>
            <person name="Halpern A."/>
            <person name="Remington K."/>
            <person name="Beeson K."/>
            <person name="Tran B."/>
            <person name="Rogers Y.-H."/>
            <person name="Friedman R."/>
            <person name="Venter J.C."/>
        </authorList>
    </citation>
    <scope>NUCLEOTIDE SEQUENCE [LARGE SCALE GENOMIC DNA]</scope>
    <source>
        <strain evidence="2 3">RED65</strain>
    </source>
</reference>
<name>Q1N4L2_9GAMM</name>
<dbReference type="OrthoDB" id="5829198at2"/>
<dbReference type="Proteomes" id="UP000004263">
    <property type="component" value="Unassembled WGS sequence"/>
</dbReference>
<keyword evidence="1" id="KW-0732">Signal</keyword>
<dbReference type="Gene3D" id="1.25.40.10">
    <property type="entry name" value="Tetratricopeptide repeat domain"/>
    <property type="match status" value="2"/>
</dbReference>
<accession>Q1N4L2</accession>
<gene>
    <name evidence="2" type="ORF">RED65_01610</name>
</gene>
<dbReference type="InterPro" id="IPR011990">
    <property type="entry name" value="TPR-like_helical_dom_sf"/>
</dbReference>
<keyword evidence="3" id="KW-1185">Reference proteome</keyword>
<sequence>MRLILACLLLLPLIAQANLSPRVYNQLEEFQEDLNEAKTDAEVAEVRQELLAFKESLKGNALGVALSLQTLSQVAVRNDDLKEATEFINEALRLNGLPDGTRNQLLSFLANLYYQQDAYTQTISTLQRLFSEVEKEPGASNLALMAAAYFSLEDFEKGTPYIDKANKVAKEPKQPWLQMGFAGHYQLKQLDKALAYATQLVFLYPDNARYWQQKAGLHQMMEDYSDAASVKYLSFLQGLVDKESDFLVLARLMASQGGPYHAAKMLDKALEEKQLESTEDVLRLTYQGYLQAKEMDDALSALQRLYESYPEEKDGVQVLRLLVDGQAWQPTVDFYSRFKKQEMDAEVAAEAAMLAGIAEFNLDNIDKARALLGQASKSEKKRGQAKAWLNYIQQMQ</sequence>
<dbReference type="EMBL" id="AAQH01000002">
    <property type="protein sequence ID" value="EAT13416.1"/>
    <property type="molecule type" value="Genomic_DNA"/>
</dbReference>
<evidence type="ECO:0000256" key="1">
    <source>
        <dbReference type="SAM" id="SignalP"/>
    </source>
</evidence>
<evidence type="ECO:0000313" key="2">
    <source>
        <dbReference type="EMBL" id="EAT13416.1"/>
    </source>
</evidence>
<dbReference type="AlphaFoldDB" id="Q1N4L2"/>
<comment type="caution">
    <text evidence="2">The sequence shown here is derived from an EMBL/GenBank/DDBJ whole genome shotgun (WGS) entry which is preliminary data.</text>
</comment>
<dbReference type="RefSeq" id="WP_007017800.1">
    <property type="nucleotide sequence ID" value="NZ_CH724114.1"/>
</dbReference>
<dbReference type="HOGENOM" id="CLU_038151_0_0_6"/>
<dbReference type="SUPFAM" id="SSF48452">
    <property type="entry name" value="TPR-like"/>
    <property type="match status" value="1"/>
</dbReference>